<gene>
    <name evidence="1" type="ORF">M752DRAFT_282010</name>
</gene>
<dbReference type="EMBL" id="KZ851847">
    <property type="protein sequence ID" value="RDK45947.1"/>
    <property type="molecule type" value="Genomic_DNA"/>
</dbReference>
<reference evidence="1 2" key="1">
    <citation type="submission" date="2018-07" db="EMBL/GenBank/DDBJ databases">
        <title>Section-level genome sequencing of Aspergillus section Nigri to investigate inter- and intra-species variation.</title>
        <authorList>
            <consortium name="DOE Joint Genome Institute"/>
            <person name="Vesth T.C."/>
            <person name="Nybo J.L."/>
            <person name="Theobald S."/>
            <person name="Frisvad J.C."/>
            <person name="Larsen T.O."/>
            <person name="Nielsen K.F."/>
            <person name="Hoof J.B."/>
            <person name="Brandl J."/>
            <person name="Salamov A."/>
            <person name="Riley R."/>
            <person name="Gladden J.M."/>
            <person name="Phatale P."/>
            <person name="Nielsen M.T."/>
            <person name="Lyhne E.K."/>
            <person name="Kogle M.E."/>
            <person name="Strasser K."/>
            <person name="McDonnell E."/>
            <person name="Barry K."/>
            <person name="Clum A."/>
            <person name="Chen C."/>
            <person name="Nolan M."/>
            <person name="Sandor L."/>
            <person name="Kuo A."/>
            <person name="Lipzen A."/>
            <person name="Hainaut M."/>
            <person name="Drula E."/>
            <person name="Tsang A."/>
            <person name="Magnuson J.K."/>
            <person name="Henrissat B."/>
            <person name="Wiebenga A."/>
            <person name="Simmons B.A."/>
            <person name="Makela M.R."/>
            <person name="De vries R.P."/>
            <person name="Grigoriev I.V."/>
            <person name="Mortensen U.H."/>
            <person name="Baker S.E."/>
            <person name="Andersen M.R."/>
        </authorList>
    </citation>
    <scope>NUCLEOTIDE SEQUENCE [LARGE SCALE GENOMIC DNA]</scope>
    <source>
        <strain evidence="1 2">ATCC 13157</strain>
    </source>
</reference>
<evidence type="ECO:0000313" key="1">
    <source>
        <dbReference type="EMBL" id="RDK45947.1"/>
    </source>
</evidence>
<dbReference type="AlphaFoldDB" id="A0A370PUS0"/>
<keyword evidence="2" id="KW-1185">Reference proteome</keyword>
<dbReference type="Proteomes" id="UP000254937">
    <property type="component" value="Unassembled WGS sequence"/>
</dbReference>
<protein>
    <submittedName>
        <fullName evidence="1">Uncharacterized protein</fullName>
    </submittedName>
</protein>
<sequence>MDNNVLYVTTDGGVVTPINLLLADLFPGRQEWAVTLMRPTDKTHCGGLPTFRPSGKYWRRLASKAGYNNMLTLWSSKLRWLDVPRVGGCESITKRRQLLSTAISVLYRVKPAAPLLNLSPTGATFLLSLTGYVSNTRLRAVKLACGVKIRRQFYWPLITWLCGTKAKKTPKSDAVGISPYPVYAQANLQSLHYGRKQQNAHAERMSMLTENTRTYEWVESSRTRRRKTVN</sequence>
<proteinExistence type="predicted"/>
<evidence type="ECO:0000313" key="2">
    <source>
        <dbReference type="Proteomes" id="UP000254937"/>
    </source>
</evidence>
<organism evidence="1 2">
    <name type="scientific">Aspergillus phoenicis ATCC 13157</name>
    <dbReference type="NCBI Taxonomy" id="1353007"/>
    <lineage>
        <taxon>Eukaryota</taxon>
        <taxon>Fungi</taxon>
        <taxon>Dikarya</taxon>
        <taxon>Ascomycota</taxon>
        <taxon>Pezizomycotina</taxon>
        <taxon>Eurotiomycetes</taxon>
        <taxon>Eurotiomycetidae</taxon>
        <taxon>Eurotiales</taxon>
        <taxon>Aspergillaceae</taxon>
        <taxon>Aspergillus</taxon>
    </lineage>
</organism>
<name>A0A370PUS0_ASPPH</name>
<accession>A0A370PUS0</accession>